<protein>
    <submittedName>
        <fullName evidence="2">Uncharacterized protein</fullName>
    </submittedName>
</protein>
<dbReference type="OrthoDB" id="3177649at2"/>
<keyword evidence="3" id="KW-1185">Reference proteome</keyword>
<evidence type="ECO:0000313" key="3">
    <source>
        <dbReference type="Proteomes" id="UP000182975"/>
    </source>
</evidence>
<dbReference type="STRING" id="79604.AAY81_01015"/>
<evidence type="ECO:0000313" key="2">
    <source>
        <dbReference type="EMBL" id="SEO97876.1"/>
    </source>
</evidence>
<accession>A0A172RWE6</accession>
<organism evidence="2 3">
    <name type="scientific">Denitrobacterium detoxificans</name>
    <dbReference type="NCBI Taxonomy" id="79604"/>
    <lineage>
        <taxon>Bacteria</taxon>
        <taxon>Bacillati</taxon>
        <taxon>Actinomycetota</taxon>
        <taxon>Coriobacteriia</taxon>
        <taxon>Eggerthellales</taxon>
        <taxon>Eggerthellaceae</taxon>
        <taxon>Denitrobacterium</taxon>
    </lineage>
</organism>
<dbReference type="EMBL" id="FOEC01000015">
    <property type="protein sequence ID" value="SEO97876.1"/>
    <property type="molecule type" value="Genomic_DNA"/>
</dbReference>
<proteinExistence type="predicted"/>
<reference evidence="3" key="1">
    <citation type="submission" date="2016-10" db="EMBL/GenBank/DDBJ databases">
        <authorList>
            <person name="Varghese N."/>
        </authorList>
    </citation>
    <scope>NUCLEOTIDE SEQUENCE [LARGE SCALE GENOMIC DNA]</scope>
    <source>
        <strain evidence="3">DSM 21843</strain>
    </source>
</reference>
<feature type="compositionally biased region" description="Low complexity" evidence="1">
    <location>
        <begin position="37"/>
        <end position="53"/>
    </location>
</feature>
<dbReference type="RefSeq" id="WP_066660315.1">
    <property type="nucleotide sequence ID" value="NZ_CP011402.1"/>
</dbReference>
<sequence length="106" mass="10697">MKTCPVCQATCFDDMDVCYGCMHRFPTASLGKENPSSKKAAGSGSSGAQGAPAVRPGAFAVGEDGIASLRIPLGSSEYELSVQVRPVSAPAAHTAASESARVGAHA</sequence>
<name>A0A172RWE6_9ACTN</name>
<feature type="region of interest" description="Disordered" evidence="1">
    <location>
        <begin position="27"/>
        <end position="55"/>
    </location>
</feature>
<gene>
    <name evidence="2" type="ORF">SAMN02910314_01800</name>
</gene>
<evidence type="ECO:0000256" key="1">
    <source>
        <dbReference type="SAM" id="MobiDB-lite"/>
    </source>
</evidence>
<dbReference type="Proteomes" id="UP000182975">
    <property type="component" value="Unassembled WGS sequence"/>
</dbReference>
<dbReference type="AlphaFoldDB" id="A0A172RWE6"/>
<dbReference type="KEGG" id="ddt:AAY81_01015"/>